<feature type="domain" description="PHD-type" evidence="9">
    <location>
        <begin position="508"/>
        <end position="559"/>
    </location>
</feature>
<evidence type="ECO:0000313" key="11">
    <source>
        <dbReference type="Proteomes" id="UP001219355"/>
    </source>
</evidence>
<keyword evidence="5" id="KW-0539">Nucleus</keyword>
<dbReference type="Gene3D" id="3.30.40.10">
    <property type="entry name" value="Zinc/RING finger domain, C3HC4 (zinc finger)"/>
    <property type="match status" value="1"/>
</dbReference>
<sequence>MGSKAEQVISSTDNIADTIDLPLESRSGHDIAHARISEEIHSTMSRPVVEIRVASAATYADKLHNGDQVRSRHLFNGAYLSQDDDFTPDTSHIRSTDPVSLEYWKEVLSKCRPENQLNTPAPGRRDTFALGSVIIKSDHRSPEPTGDYSFVDKNEEVAVTLAAEALPGFKLPEYYLRTKVQGRDVLIRSRIPGISLEVAWPHLTPEQKASFKTQTRDIVRGIHCIKPSESKTSYVADASGPQGNINIRQDERDILFGNGSVQDNELGLSHNNLVPSNIIVDSDKIVGIVGWSNAGYFSFNKSGQVHRGIRCKDHNGDKISELWEESMPWHDLYDIGDNEKIAFSGPIHTEAAPSKLSVKTEESIPSLNTVPPIATSEAFDFPTPKKIATLKQETVSRASSSERSSPAPSVKTTKKRAIAPSVVKKGQAVRKPAAKKRKLNDEESIDGTVKSQRSSATPSSARAKSSTQRNWKQHSASLAGSPVPDGKGQGKSYDPGEDMDDDEVDSSELFCICRKPDNHTWMIACDGGCDDWFHGKCVNMDQADADLIDKYICPNCEEKYGSRTTWKRMCRLPGCRRPARVTAKTPSKYCSDDHGVEFMKRKIQSDPRRSASAGDTIATGSNTTKRGSSAITKGRQRDSENGSIEQERSNPNEDEDEDENDLDGDDVATEREETEDLIIRGGVLTPREVKAIADGVNSAEEFRKLGESLLSTETQALNSLHKAAELFSARNQVSNGEIDFDLIAENIEWTSEERRQMDLLKEQRKALLNRSHILRDRDKFLVLVRQRAKSILERLRQNDPKGWKDICGFDARLSWSDEEFDEWRQTEPGQKALQDGVLERDPPEDGAGDTEMADAEKAGDEVESIAQGVCIKKRCEQHRQWAKVQQQDILFEQSVVRDQLARCEKSATGVIEGVVLRVYGDQDKDMG</sequence>
<dbReference type="SUPFAM" id="SSF57903">
    <property type="entry name" value="FYVE/PHD zinc finger"/>
    <property type="match status" value="1"/>
</dbReference>
<dbReference type="GO" id="GO:0048188">
    <property type="term" value="C:Set1C/COMPASS complex"/>
    <property type="evidence" value="ECO:0007669"/>
    <property type="project" value="InterPro"/>
</dbReference>
<feature type="region of interest" description="Disordered" evidence="8">
    <location>
        <begin position="825"/>
        <end position="860"/>
    </location>
</feature>
<evidence type="ECO:0000256" key="3">
    <source>
        <dbReference type="ARBA" id="ARBA00022771"/>
    </source>
</evidence>
<dbReference type="InterPro" id="IPR019786">
    <property type="entry name" value="Zinc_finger_PHD-type_CS"/>
</dbReference>
<evidence type="ECO:0000259" key="9">
    <source>
        <dbReference type="PROSITE" id="PS50016"/>
    </source>
</evidence>
<dbReference type="PANTHER" id="PTHR46174:SF1">
    <property type="entry name" value="CXXC-TYPE ZINC FINGER PROTEIN 1"/>
    <property type="match status" value="1"/>
</dbReference>
<feature type="compositionally biased region" description="Polar residues" evidence="8">
    <location>
        <begin position="449"/>
        <end position="478"/>
    </location>
</feature>
<evidence type="ECO:0000256" key="6">
    <source>
        <dbReference type="PROSITE-ProRule" id="PRU00146"/>
    </source>
</evidence>
<feature type="compositionally biased region" description="Low complexity" evidence="8">
    <location>
        <begin position="396"/>
        <end position="409"/>
    </location>
</feature>
<protein>
    <submittedName>
        <fullName evidence="10">COMPASS (Complex proteins associated with Set1p) component</fullName>
    </submittedName>
</protein>
<dbReference type="AlphaFoldDB" id="A0AAF0DB52"/>
<evidence type="ECO:0000313" key="10">
    <source>
        <dbReference type="EMBL" id="WEW55246.1"/>
    </source>
</evidence>
<feature type="region of interest" description="Disordered" evidence="8">
    <location>
        <begin position="601"/>
        <end position="677"/>
    </location>
</feature>
<evidence type="ECO:0000256" key="2">
    <source>
        <dbReference type="ARBA" id="ARBA00022723"/>
    </source>
</evidence>
<keyword evidence="11" id="KW-1185">Reference proteome</keyword>
<dbReference type="InterPro" id="IPR001965">
    <property type="entry name" value="Znf_PHD"/>
</dbReference>
<feature type="compositionally biased region" description="Acidic residues" evidence="8">
    <location>
        <begin position="844"/>
        <end position="853"/>
    </location>
</feature>
<keyword evidence="2" id="KW-0479">Metal-binding</keyword>
<reference evidence="10" key="1">
    <citation type="submission" date="2023-03" db="EMBL/GenBank/DDBJ databases">
        <title>Emydomyces testavorans Genome Sequence.</title>
        <authorList>
            <person name="Hoyer L."/>
        </authorList>
    </citation>
    <scope>NUCLEOTIDE SEQUENCE</scope>
    <source>
        <strain evidence="10">16-2883</strain>
    </source>
</reference>
<dbReference type="InterPro" id="IPR011009">
    <property type="entry name" value="Kinase-like_dom_sf"/>
</dbReference>
<dbReference type="InterPro" id="IPR019787">
    <property type="entry name" value="Znf_PHD-finger"/>
</dbReference>
<dbReference type="SMART" id="SM00249">
    <property type="entry name" value="PHD"/>
    <property type="match status" value="1"/>
</dbReference>
<evidence type="ECO:0000256" key="4">
    <source>
        <dbReference type="ARBA" id="ARBA00022833"/>
    </source>
</evidence>
<keyword evidence="7" id="KW-0175">Coiled coil</keyword>
<dbReference type="InterPro" id="IPR013083">
    <property type="entry name" value="Znf_RING/FYVE/PHD"/>
</dbReference>
<gene>
    <name evidence="10" type="primary">SPP1</name>
    <name evidence="10" type="ORF">PRK78_000675</name>
</gene>
<dbReference type="PROSITE" id="PS50016">
    <property type="entry name" value="ZF_PHD_2"/>
    <property type="match status" value="1"/>
</dbReference>
<dbReference type="GO" id="GO:0045893">
    <property type="term" value="P:positive regulation of DNA-templated transcription"/>
    <property type="evidence" value="ECO:0007669"/>
    <property type="project" value="TreeGrafter"/>
</dbReference>
<proteinExistence type="predicted"/>
<feature type="coiled-coil region" evidence="7">
    <location>
        <begin position="750"/>
        <end position="777"/>
    </location>
</feature>
<organism evidence="10 11">
    <name type="scientific">Emydomyces testavorans</name>
    <dbReference type="NCBI Taxonomy" id="2070801"/>
    <lineage>
        <taxon>Eukaryota</taxon>
        <taxon>Fungi</taxon>
        <taxon>Dikarya</taxon>
        <taxon>Ascomycota</taxon>
        <taxon>Pezizomycotina</taxon>
        <taxon>Eurotiomycetes</taxon>
        <taxon>Eurotiomycetidae</taxon>
        <taxon>Onygenales</taxon>
        <taxon>Nannizziopsiaceae</taxon>
        <taxon>Emydomyces</taxon>
    </lineage>
</organism>
<comment type="subcellular location">
    <subcellularLocation>
        <location evidence="1">Nucleus</location>
    </subcellularLocation>
</comment>
<dbReference type="PROSITE" id="PS01359">
    <property type="entry name" value="ZF_PHD_1"/>
    <property type="match status" value="1"/>
</dbReference>
<keyword evidence="4" id="KW-0862">Zinc</keyword>
<evidence type="ECO:0000256" key="7">
    <source>
        <dbReference type="SAM" id="Coils"/>
    </source>
</evidence>
<feature type="compositionally biased region" description="Acidic residues" evidence="8">
    <location>
        <begin position="652"/>
        <end position="676"/>
    </location>
</feature>
<dbReference type="Pfam" id="PF00628">
    <property type="entry name" value="PHD"/>
    <property type="match status" value="1"/>
</dbReference>
<evidence type="ECO:0000256" key="5">
    <source>
        <dbReference type="ARBA" id="ARBA00023242"/>
    </source>
</evidence>
<dbReference type="GO" id="GO:0008270">
    <property type="term" value="F:zinc ion binding"/>
    <property type="evidence" value="ECO:0007669"/>
    <property type="project" value="UniProtKB-KW"/>
</dbReference>
<dbReference type="EMBL" id="CP120627">
    <property type="protein sequence ID" value="WEW55246.1"/>
    <property type="molecule type" value="Genomic_DNA"/>
</dbReference>
<feature type="region of interest" description="Disordered" evidence="8">
    <location>
        <begin position="392"/>
        <end position="502"/>
    </location>
</feature>
<evidence type="ECO:0000256" key="8">
    <source>
        <dbReference type="SAM" id="MobiDB-lite"/>
    </source>
</evidence>
<feature type="compositionally biased region" description="Polar residues" evidence="8">
    <location>
        <begin position="618"/>
        <end position="631"/>
    </location>
</feature>
<keyword evidence="3 6" id="KW-0863">Zinc-finger</keyword>
<accession>A0AAF0DB52</accession>
<dbReference type="InterPro" id="IPR037869">
    <property type="entry name" value="Spp1/CFP1"/>
</dbReference>
<dbReference type="SUPFAM" id="SSF56112">
    <property type="entry name" value="Protein kinase-like (PK-like)"/>
    <property type="match status" value="1"/>
</dbReference>
<evidence type="ECO:0000256" key="1">
    <source>
        <dbReference type="ARBA" id="ARBA00004123"/>
    </source>
</evidence>
<name>A0AAF0DB52_9EURO</name>
<dbReference type="InterPro" id="IPR011011">
    <property type="entry name" value="Znf_FYVE_PHD"/>
</dbReference>
<dbReference type="PANTHER" id="PTHR46174">
    <property type="entry name" value="CXXC-TYPE ZINC FINGER PROTEIN 1"/>
    <property type="match status" value="1"/>
</dbReference>
<feature type="compositionally biased region" description="Basic and acidic residues" evidence="8">
    <location>
        <begin position="635"/>
        <end position="651"/>
    </location>
</feature>
<dbReference type="Proteomes" id="UP001219355">
    <property type="component" value="Chromosome 1"/>
</dbReference>